<feature type="transmembrane region" description="Helical" evidence="12">
    <location>
        <begin position="515"/>
        <end position="539"/>
    </location>
</feature>
<keyword evidence="12" id="KW-1133">Transmembrane helix</keyword>
<evidence type="ECO:0000256" key="3">
    <source>
        <dbReference type="ARBA" id="ARBA00022679"/>
    </source>
</evidence>
<reference evidence="16 17" key="1">
    <citation type="journal article" date="2016" name="Nat. Commun.">
        <title>Extremotolerant tardigrade genome and improved radiotolerance of human cultured cells by tardigrade-unique protein.</title>
        <authorList>
            <person name="Hashimoto T."/>
            <person name="Horikawa D.D."/>
            <person name="Saito Y."/>
            <person name="Kuwahara H."/>
            <person name="Kozuka-Hata H."/>
            <person name="Shin-I T."/>
            <person name="Minakuchi Y."/>
            <person name="Ohishi K."/>
            <person name="Motoyama A."/>
            <person name="Aizu T."/>
            <person name="Enomoto A."/>
            <person name="Kondo K."/>
            <person name="Tanaka S."/>
            <person name="Hara Y."/>
            <person name="Koshikawa S."/>
            <person name="Sagara H."/>
            <person name="Miura T."/>
            <person name="Yokobori S."/>
            <person name="Miyagawa K."/>
            <person name="Suzuki Y."/>
            <person name="Kubo T."/>
            <person name="Oyama M."/>
            <person name="Kohara Y."/>
            <person name="Fujiyama A."/>
            <person name="Arakawa K."/>
            <person name="Katayama T."/>
            <person name="Toyoda A."/>
            <person name="Kunieda T."/>
        </authorList>
    </citation>
    <scope>NUCLEOTIDE SEQUENCE [LARGE SCALE GENOMIC DNA]</scope>
    <source>
        <strain evidence="16 17">YOKOZUNA-1</strain>
    </source>
</reference>
<evidence type="ECO:0000256" key="11">
    <source>
        <dbReference type="SAM" id="MobiDB-lite"/>
    </source>
</evidence>
<dbReference type="InterPro" id="IPR017441">
    <property type="entry name" value="Protein_kinase_ATP_BS"/>
</dbReference>
<dbReference type="PROSITE" id="PS51762">
    <property type="entry name" value="GH16_2"/>
    <property type="match status" value="2"/>
</dbReference>
<dbReference type="PRINTS" id="PR00109">
    <property type="entry name" value="TYRKINASE"/>
</dbReference>
<feature type="compositionally biased region" description="Polar residues" evidence="11">
    <location>
        <begin position="921"/>
        <end position="932"/>
    </location>
</feature>
<dbReference type="GO" id="GO:0005886">
    <property type="term" value="C:plasma membrane"/>
    <property type="evidence" value="ECO:0007669"/>
    <property type="project" value="TreeGrafter"/>
</dbReference>
<gene>
    <name evidence="16" type="primary">RvY_06820-1</name>
    <name evidence="16" type="synonym">RvY_06820.1</name>
    <name evidence="16" type="ORF">RvY_06820</name>
</gene>
<evidence type="ECO:0000256" key="5">
    <source>
        <dbReference type="ARBA" id="ARBA00022777"/>
    </source>
</evidence>
<dbReference type="InterPro" id="IPR000757">
    <property type="entry name" value="Beta-glucanase-like"/>
</dbReference>
<dbReference type="GO" id="GO:0043235">
    <property type="term" value="C:receptor complex"/>
    <property type="evidence" value="ECO:0007669"/>
    <property type="project" value="TreeGrafter"/>
</dbReference>
<dbReference type="GO" id="GO:0005524">
    <property type="term" value="F:ATP binding"/>
    <property type="evidence" value="ECO:0007669"/>
    <property type="project" value="UniProtKB-UniRule"/>
</dbReference>
<dbReference type="InterPro" id="IPR008266">
    <property type="entry name" value="Tyr_kinase_AS"/>
</dbReference>
<evidence type="ECO:0008006" key="18">
    <source>
        <dbReference type="Google" id="ProtNLM"/>
    </source>
</evidence>
<evidence type="ECO:0000313" key="16">
    <source>
        <dbReference type="EMBL" id="GAU95145.1"/>
    </source>
</evidence>
<name>A0A1D1V373_RAMVA</name>
<dbReference type="InterPro" id="IPR001245">
    <property type="entry name" value="Ser-Thr/Tyr_kinase_cat_dom"/>
</dbReference>
<comment type="subcellular location">
    <subcellularLocation>
        <location evidence="2">Endomembrane system</location>
    </subcellularLocation>
    <subcellularLocation>
        <location evidence="1">Membrane</location>
        <topology evidence="1">Single-pass membrane protein</topology>
    </subcellularLocation>
</comment>
<evidence type="ECO:0000259" key="14">
    <source>
        <dbReference type="PROSITE" id="PS50011"/>
    </source>
</evidence>
<dbReference type="GO" id="GO:0050793">
    <property type="term" value="P:regulation of developmental process"/>
    <property type="evidence" value="ECO:0007669"/>
    <property type="project" value="UniProtKB-ARBA"/>
</dbReference>
<dbReference type="GO" id="GO:0012505">
    <property type="term" value="C:endomembrane system"/>
    <property type="evidence" value="ECO:0007669"/>
    <property type="project" value="UniProtKB-SubCell"/>
</dbReference>
<evidence type="ECO:0000256" key="2">
    <source>
        <dbReference type="ARBA" id="ARBA00004308"/>
    </source>
</evidence>
<keyword evidence="7 12" id="KW-0472">Membrane</keyword>
<dbReference type="CDD" id="cd00413">
    <property type="entry name" value="Glyco_hydrolase_16"/>
    <property type="match status" value="2"/>
</dbReference>
<feature type="domain" description="GH16" evidence="15">
    <location>
        <begin position="20"/>
        <end position="263"/>
    </location>
</feature>
<evidence type="ECO:0000256" key="7">
    <source>
        <dbReference type="ARBA" id="ARBA00023136"/>
    </source>
</evidence>
<dbReference type="GO" id="GO:0005975">
    <property type="term" value="P:carbohydrate metabolic process"/>
    <property type="evidence" value="ECO:0007669"/>
    <property type="project" value="InterPro"/>
</dbReference>
<dbReference type="Gene3D" id="2.60.120.200">
    <property type="match status" value="2"/>
</dbReference>
<dbReference type="InterPro" id="IPR011009">
    <property type="entry name" value="Kinase-like_dom_sf"/>
</dbReference>
<comment type="catalytic activity">
    <reaction evidence="9">
        <text>L-tyrosyl-[protein] + ATP = O-phospho-L-tyrosyl-[protein] + ADP + H(+)</text>
        <dbReference type="Rhea" id="RHEA:10596"/>
        <dbReference type="Rhea" id="RHEA-COMP:10136"/>
        <dbReference type="Rhea" id="RHEA-COMP:20101"/>
        <dbReference type="ChEBI" id="CHEBI:15378"/>
        <dbReference type="ChEBI" id="CHEBI:30616"/>
        <dbReference type="ChEBI" id="CHEBI:46858"/>
        <dbReference type="ChEBI" id="CHEBI:61978"/>
        <dbReference type="ChEBI" id="CHEBI:456216"/>
        <dbReference type="EC" id="2.7.10.1"/>
    </reaction>
</comment>
<dbReference type="GO" id="GO:0004553">
    <property type="term" value="F:hydrolase activity, hydrolyzing O-glycosyl compounds"/>
    <property type="evidence" value="ECO:0007669"/>
    <property type="project" value="InterPro"/>
</dbReference>
<dbReference type="GO" id="GO:0030182">
    <property type="term" value="P:neuron differentiation"/>
    <property type="evidence" value="ECO:0007669"/>
    <property type="project" value="UniProtKB-ARBA"/>
</dbReference>
<protein>
    <recommendedName>
        <fullName evidence="18">Protein kinase domain-containing protein</fullName>
    </recommendedName>
</protein>
<dbReference type="GO" id="GO:0048468">
    <property type="term" value="P:cell development"/>
    <property type="evidence" value="ECO:0007669"/>
    <property type="project" value="UniProtKB-ARBA"/>
</dbReference>
<dbReference type="PROSITE" id="PS50011">
    <property type="entry name" value="PROTEIN_KINASE_DOM"/>
    <property type="match status" value="1"/>
</dbReference>
<dbReference type="EMBL" id="BDGG01000003">
    <property type="protein sequence ID" value="GAU95145.1"/>
    <property type="molecule type" value="Genomic_DNA"/>
</dbReference>
<evidence type="ECO:0000256" key="12">
    <source>
        <dbReference type="SAM" id="Phobius"/>
    </source>
</evidence>
<dbReference type="InterPro" id="IPR020635">
    <property type="entry name" value="Tyr_kinase_cat_dom"/>
</dbReference>
<dbReference type="SUPFAM" id="SSF49899">
    <property type="entry name" value="Concanavalin A-like lectins/glucanases"/>
    <property type="match status" value="2"/>
</dbReference>
<keyword evidence="17" id="KW-1185">Reference proteome</keyword>
<feature type="region of interest" description="Disordered" evidence="11">
    <location>
        <begin position="921"/>
        <end position="947"/>
    </location>
</feature>
<keyword evidence="5" id="KW-0418">Kinase</keyword>
<evidence type="ECO:0000256" key="8">
    <source>
        <dbReference type="ARBA" id="ARBA00023137"/>
    </source>
</evidence>
<evidence type="ECO:0000259" key="15">
    <source>
        <dbReference type="PROSITE" id="PS51762"/>
    </source>
</evidence>
<evidence type="ECO:0000313" key="17">
    <source>
        <dbReference type="Proteomes" id="UP000186922"/>
    </source>
</evidence>
<keyword evidence="6 10" id="KW-0067">ATP-binding</keyword>
<dbReference type="STRING" id="947166.A0A1D1V373"/>
<proteinExistence type="predicted"/>
<feature type="domain" description="GH16" evidence="15">
    <location>
        <begin position="256"/>
        <end position="500"/>
    </location>
</feature>
<sequence>MHFLKCVLVILCVNSPALIHTDGTNVLREIFRDDFNLAKREPSPFRWNTIERLRTAETRYNAEVDGVCVADGSLKLSVSSNRTTYILAETSGKFRFRFGEVEARLRAPHGKGLVSKLILVRDSCSLLSCTDSIEDTYPRMYIVELSGVSPFTEASVRSDFYINIDNRSVRGDVNQAVNITGQNLFNDFHDYRMVWTNDSLTWFIDGVKIFETTDGKAIAQDFMRLELSMYIATGRGGGWPDEHTHFPAVFEIDYVVVRQENPYTEPDLLLSADFTKTISAEFLGDHFIYGTVDNSKTFTQLSSDTVRTVNNSLRLSCLGDAGQKTQYRVTLQSVGRFDYLYGELSFRARFPSAQENSPYAVVGIQNYLCGPGKRDGRPRDCAAEVSLNQEPGRPLDNHVQLFYSNPLSPDDVQPSKEPLAQSVDLSRAFHTYNLSWTPSKLTWFLDDKEVLTVTDVKKIPNVRMFIYFTLFCDSTNDDNESLETSQLMIESVSVRQLVDFGEIEQIHAYYGWSGWKYGVVFGLLGITLLLVIALCFMIMKKRREKERLGWKSRDNLSLRRSLTAENAYLTRVIPIPSSADIYRIPPENLSRSDTILGRGEHGIVFKGTATGLYGKSGPTVVAIKTLLSTEEDSSADKAFFKELDVLAKCGHHLNIVNLLGVVTIGRPSLLLEYCQYGSLLGYLREHRPPFYFNHVDSEGNLLLFDKAKYETQSNNQYGKLKANTYDQALLSTRDLINFAYQIARGMEYLASRPIVHRDLAARNILVDKGKIVKISDFGMARHEGEYLLQDGSIPLPIRWMSPTAILNKTFNQSTDVWSYGVVLWEMFALGELPYGDRKIGGDIEKFVQEVIEGAHLQKPDFCPDDLYQLMKDCWSLSPDAPSPTFKGLKDRLDTLITSDVAEYYTNLDAPYEQYNKDHQYKQQAMDEQSDSALQKPGDQESLDFEMT</sequence>
<evidence type="ECO:0000256" key="1">
    <source>
        <dbReference type="ARBA" id="ARBA00004167"/>
    </source>
</evidence>
<evidence type="ECO:0000256" key="10">
    <source>
        <dbReference type="PROSITE-ProRule" id="PRU10141"/>
    </source>
</evidence>
<dbReference type="GO" id="GO:0004714">
    <property type="term" value="F:transmembrane receptor protein tyrosine kinase activity"/>
    <property type="evidence" value="ECO:0007669"/>
    <property type="project" value="UniProtKB-EC"/>
</dbReference>
<keyword evidence="12" id="KW-0812">Transmembrane</keyword>
<dbReference type="SMART" id="SM00219">
    <property type="entry name" value="TyrKc"/>
    <property type="match status" value="1"/>
</dbReference>
<dbReference type="Pfam" id="PF07714">
    <property type="entry name" value="PK_Tyr_Ser-Thr"/>
    <property type="match status" value="1"/>
</dbReference>
<dbReference type="GO" id="GO:0051130">
    <property type="term" value="P:positive regulation of cellular component organization"/>
    <property type="evidence" value="ECO:0007669"/>
    <property type="project" value="UniProtKB-ARBA"/>
</dbReference>
<organism evidence="16 17">
    <name type="scientific">Ramazzottius varieornatus</name>
    <name type="common">Water bear</name>
    <name type="synonym">Tardigrade</name>
    <dbReference type="NCBI Taxonomy" id="947166"/>
    <lineage>
        <taxon>Eukaryota</taxon>
        <taxon>Metazoa</taxon>
        <taxon>Ecdysozoa</taxon>
        <taxon>Tardigrada</taxon>
        <taxon>Eutardigrada</taxon>
        <taxon>Parachela</taxon>
        <taxon>Hypsibioidea</taxon>
        <taxon>Ramazzottiidae</taxon>
        <taxon>Ramazzottius</taxon>
    </lineage>
</organism>
<evidence type="ECO:0000256" key="13">
    <source>
        <dbReference type="SAM" id="SignalP"/>
    </source>
</evidence>
<dbReference type="Pfam" id="PF00722">
    <property type="entry name" value="Glyco_hydro_16"/>
    <property type="match status" value="2"/>
</dbReference>
<dbReference type="GO" id="GO:0007169">
    <property type="term" value="P:cell surface receptor protein tyrosine kinase signaling pathway"/>
    <property type="evidence" value="ECO:0007669"/>
    <property type="project" value="TreeGrafter"/>
</dbReference>
<keyword evidence="8" id="KW-0829">Tyrosine-protein kinase</keyword>
<dbReference type="Proteomes" id="UP000186922">
    <property type="component" value="Unassembled WGS sequence"/>
</dbReference>
<keyword evidence="4 10" id="KW-0547">Nucleotide-binding</keyword>
<dbReference type="PROSITE" id="PS00109">
    <property type="entry name" value="PROTEIN_KINASE_TYR"/>
    <property type="match status" value="1"/>
</dbReference>
<keyword evidence="3" id="KW-0808">Transferase</keyword>
<dbReference type="OrthoDB" id="3256376at2759"/>
<comment type="caution">
    <text evidence="16">The sequence shown here is derived from an EMBL/GenBank/DDBJ whole genome shotgun (WGS) entry which is preliminary data.</text>
</comment>
<dbReference type="FunFam" id="1.10.510.10:FF:001512">
    <property type="entry name" value="Receptor tyrosine-protein kinase erbB-2"/>
    <property type="match status" value="1"/>
</dbReference>
<accession>A0A1D1V373</accession>
<dbReference type="AlphaFoldDB" id="A0A1D1V373"/>
<feature type="signal peptide" evidence="13">
    <location>
        <begin position="1"/>
        <end position="19"/>
    </location>
</feature>
<dbReference type="InterPro" id="IPR013320">
    <property type="entry name" value="ConA-like_dom_sf"/>
</dbReference>
<dbReference type="Gene3D" id="1.10.510.10">
    <property type="entry name" value="Transferase(Phosphotransferase) domain 1"/>
    <property type="match status" value="1"/>
</dbReference>
<dbReference type="PANTHER" id="PTHR24416">
    <property type="entry name" value="TYROSINE-PROTEIN KINASE RECEPTOR"/>
    <property type="match status" value="1"/>
</dbReference>
<evidence type="ECO:0000256" key="9">
    <source>
        <dbReference type="ARBA" id="ARBA00051243"/>
    </source>
</evidence>
<dbReference type="SUPFAM" id="SSF56112">
    <property type="entry name" value="Protein kinase-like (PK-like)"/>
    <property type="match status" value="1"/>
</dbReference>
<evidence type="ECO:0000256" key="4">
    <source>
        <dbReference type="ARBA" id="ARBA00022741"/>
    </source>
</evidence>
<feature type="binding site" evidence="10">
    <location>
        <position position="624"/>
    </location>
    <ligand>
        <name>ATP</name>
        <dbReference type="ChEBI" id="CHEBI:30616"/>
    </ligand>
</feature>
<feature type="domain" description="Protein kinase" evidence="14">
    <location>
        <begin position="590"/>
        <end position="896"/>
    </location>
</feature>
<feature type="chain" id="PRO_5008897981" description="Protein kinase domain-containing protein" evidence="13">
    <location>
        <begin position="20"/>
        <end position="947"/>
    </location>
</feature>
<keyword evidence="13" id="KW-0732">Signal</keyword>
<dbReference type="Gene3D" id="3.30.200.20">
    <property type="entry name" value="Phosphorylase Kinase, domain 1"/>
    <property type="match status" value="1"/>
</dbReference>
<dbReference type="PROSITE" id="PS00107">
    <property type="entry name" value="PROTEIN_KINASE_ATP"/>
    <property type="match status" value="1"/>
</dbReference>
<dbReference type="InterPro" id="IPR000719">
    <property type="entry name" value="Prot_kinase_dom"/>
</dbReference>
<dbReference type="InterPro" id="IPR050122">
    <property type="entry name" value="RTK"/>
</dbReference>
<dbReference type="PANTHER" id="PTHR24416:SF611">
    <property type="entry name" value="TYROSINE-PROTEIN KINASE TRANSMEMBRANE RECEPTOR ROR"/>
    <property type="match status" value="1"/>
</dbReference>
<dbReference type="CDD" id="cd00192">
    <property type="entry name" value="PTKc"/>
    <property type="match status" value="1"/>
</dbReference>
<evidence type="ECO:0000256" key="6">
    <source>
        <dbReference type="ARBA" id="ARBA00022840"/>
    </source>
</evidence>